<dbReference type="RefSeq" id="XP_037147833.1">
    <property type="nucleotide sequence ID" value="XM_037296652.1"/>
</dbReference>
<proteinExistence type="predicted"/>
<sequence length="306" mass="33027">MSRSIVISEMSNSVTGTFVLYDLLSISTMSGSIEITIVPHPASSSKAPAELRLNTVSGSIKVTMAPFLHDPSTATPERPFNSSLKSMSGSITAALVHNYKTYVSTMTGSIAASLYPLGQPSSKSHVDVRCMSGSTSITLHPCVNCPRAGLRGISTDFRGSSGGLKVRFPSTWEGEVISHLNNGRVQHEWEGLQVLKDGPSFTAVKGSGVAQLNVWGSSMNVEFSMNVELVGERVPGLPREGEVRDEGECVPVVPGMRALRREVEVREDEEEEEEGTDDDWTIVGDEDGAREVVKRPPPTYEDATRT</sequence>
<dbReference type="Proteomes" id="UP000593566">
    <property type="component" value="Unassembled WGS sequence"/>
</dbReference>
<accession>A0A8H6C7I5</accession>
<gene>
    <name evidence="2" type="ORF">HO133_005745</name>
</gene>
<comment type="caution">
    <text evidence="2">The sequence shown here is derived from an EMBL/GenBank/DDBJ whole genome shotgun (WGS) entry which is preliminary data.</text>
</comment>
<evidence type="ECO:0000313" key="2">
    <source>
        <dbReference type="EMBL" id="KAF6218398.1"/>
    </source>
</evidence>
<dbReference type="EMBL" id="JACCJB010000022">
    <property type="protein sequence ID" value="KAF6218398.1"/>
    <property type="molecule type" value="Genomic_DNA"/>
</dbReference>
<reference evidence="2 3" key="1">
    <citation type="journal article" date="2020" name="Genomics">
        <title>Complete, high-quality genomes from long-read metagenomic sequencing of two wolf lichen thalli reveals enigmatic genome architecture.</title>
        <authorList>
            <person name="McKenzie S.K."/>
            <person name="Walston R.F."/>
            <person name="Allen J.L."/>
        </authorList>
    </citation>
    <scope>NUCLEOTIDE SEQUENCE [LARGE SCALE GENOMIC DNA]</scope>
    <source>
        <strain evidence="2">WasteWater1</strain>
    </source>
</reference>
<dbReference type="AlphaFoldDB" id="A0A8H6C7I5"/>
<evidence type="ECO:0000313" key="3">
    <source>
        <dbReference type="Proteomes" id="UP000593566"/>
    </source>
</evidence>
<dbReference type="GeneID" id="59334150"/>
<organism evidence="2 3">
    <name type="scientific">Letharia lupina</name>
    <dbReference type="NCBI Taxonomy" id="560253"/>
    <lineage>
        <taxon>Eukaryota</taxon>
        <taxon>Fungi</taxon>
        <taxon>Dikarya</taxon>
        <taxon>Ascomycota</taxon>
        <taxon>Pezizomycotina</taxon>
        <taxon>Lecanoromycetes</taxon>
        <taxon>OSLEUM clade</taxon>
        <taxon>Lecanoromycetidae</taxon>
        <taxon>Lecanorales</taxon>
        <taxon>Lecanorineae</taxon>
        <taxon>Parmeliaceae</taxon>
        <taxon>Letharia</taxon>
    </lineage>
</organism>
<protein>
    <submittedName>
        <fullName evidence="2">Uncharacterized protein</fullName>
    </submittedName>
</protein>
<evidence type="ECO:0000256" key="1">
    <source>
        <dbReference type="SAM" id="MobiDB-lite"/>
    </source>
</evidence>
<feature type="compositionally biased region" description="Acidic residues" evidence="1">
    <location>
        <begin position="265"/>
        <end position="286"/>
    </location>
</feature>
<keyword evidence="3" id="KW-1185">Reference proteome</keyword>
<name>A0A8H6C7I5_9LECA</name>
<feature type="region of interest" description="Disordered" evidence="1">
    <location>
        <begin position="263"/>
        <end position="306"/>
    </location>
</feature>